<reference evidence="10" key="1">
    <citation type="submission" date="2020-06" db="EMBL/GenBank/DDBJ databases">
        <title>Draft genome of Bugula neritina, a colonial animal packing powerful symbionts and potential medicines.</title>
        <authorList>
            <person name="Rayko M."/>
        </authorList>
    </citation>
    <scope>NUCLEOTIDE SEQUENCE [LARGE SCALE GENOMIC DNA]</scope>
    <source>
        <strain evidence="10">Kwan_BN1</strain>
    </source>
</reference>
<feature type="domain" description="Homeobox" evidence="9">
    <location>
        <begin position="58"/>
        <end position="118"/>
    </location>
</feature>
<dbReference type="OrthoDB" id="6159439at2759"/>
<evidence type="ECO:0000259" key="9">
    <source>
        <dbReference type="PROSITE" id="PS50071"/>
    </source>
</evidence>
<evidence type="ECO:0000256" key="4">
    <source>
        <dbReference type="ARBA" id="ARBA00023242"/>
    </source>
</evidence>
<dbReference type="Pfam" id="PF00046">
    <property type="entry name" value="Homeodomain"/>
    <property type="match status" value="1"/>
</dbReference>
<dbReference type="AlphaFoldDB" id="A0A7J7IZD2"/>
<evidence type="ECO:0000256" key="6">
    <source>
        <dbReference type="RuleBase" id="RU000682"/>
    </source>
</evidence>
<keyword evidence="8" id="KW-0732">Signal</keyword>
<evidence type="ECO:0000256" key="8">
    <source>
        <dbReference type="SAM" id="SignalP"/>
    </source>
</evidence>
<proteinExistence type="predicted"/>
<evidence type="ECO:0000256" key="5">
    <source>
        <dbReference type="PROSITE-ProRule" id="PRU00108"/>
    </source>
</evidence>
<evidence type="ECO:0000256" key="7">
    <source>
        <dbReference type="SAM" id="MobiDB-lite"/>
    </source>
</evidence>
<comment type="caution">
    <text evidence="10">The sequence shown here is derived from an EMBL/GenBank/DDBJ whole genome shotgun (WGS) entry which is preliminary data.</text>
</comment>
<dbReference type="PANTHER" id="PTHR46123:SF4">
    <property type="entry name" value="MIX-TYPE HOMEOBOX GENE 1-RELATED"/>
    <property type="match status" value="1"/>
</dbReference>
<dbReference type="Proteomes" id="UP000593567">
    <property type="component" value="Unassembled WGS sequence"/>
</dbReference>
<evidence type="ECO:0000256" key="1">
    <source>
        <dbReference type="ARBA" id="ARBA00004123"/>
    </source>
</evidence>
<organism evidence="10 11">
    <name type="scientific">Bugula neritina</name>
    <name type="common">Brown bryozoan</name>
    <name type="synonym">Sertularia neritina</name>
    <dbReference type="NCBI Taxonomy" id="10212"/>
    <lineage>
        <taxon>Eukaryota</taxon>
        <taxon>Metazoa</taxon>
        <taxon>Spiralia</taxon>
        <taxon>Lophotrochozoa</taxon>
        <taxon>Bryozoa</taxon>
        <taxon>Gymnolaemata</taxon>
        <taxon>Cheilostomatida</taxon>
        <taxon>Flustrina</taxon>
        <taxon>Buguloidea</taxon>
        <taxon>Bugulidae</taxon>
        <taxon>Bugula</taxon>
    </lineage>
</organism>
<evidence type="ECO:0000313" key="10">
    <source>
        <dbReference type="EMBL" id="KAF6018937.1"/>
    </source>
</evidence>
<dbReference type="EMBL" id="VXIV02003268">
    <property type="protein sequence ID" value="KAF6018937.1"/>
    <property type="molecule type" value="Genomic_DNA"/>
</dbReference>
<feature type="DNA-binding region" description="Homeobox" evidence="5">
    <location>
        <begin position="60"/>
        <end position="119"/>
    </location>
</feature>
<dbReference type="PANTHER" id="PTHR46123">
    <property type="entry name" value="MIX-TYPE HOMEOBOX GENE 1-RELATED"/>
    <property type="match status" value="1"/>
</dbReference>
<dbReference type="GO" id="GO:0000981">
    <property type="term" value="F:DNA-binding transcription factor activity, RNA polymerase II-specific"/>
    <property type="evidence" value="ECO:0007669"/>
    <property type="project" value="TreeGrafter"/>
</dbReference>
<comment type="subcellular location">
    <subcellularLocation>
        <location evidence="1 5 6">Nucleus</location>
    </subcellularLocation>
</comment>
<evidence type="ECO:0000313" key="11">
    <source>
        <dbReference type="Proteomes" id="UP000593567"/>
    </source>
</evidence>
<evidence type="ECO:0000256" key="3">
    <source>
        <dbReference type="ARBA" id="ARBA00023155"/>
    </source>
</evidence>
<dbReference type="GO" id="GO:0000977">
    <property type="term" value="F:RNA polymerase II transcription regulatory region sequence-specific DNA binding"/>
    <property type="evidence" value="ECO:0007669"/>
    <property type="project" value="TreeGrafter"/>
</dbReference>
<feature type="signal peptide" evidence="8">
    <location>
        <begin position="1"/>
        <end position="27"/>
    </location>
</feature>
<sequence>MPTITKCIDEKLILYFFILLLYEKTVASPMQVSPIPQQQPFTPPLKLNAQENPASTTKVRRRSRTTFSPEVINFLKEEFDKNKYPDYRQRMYISEAVGLEENRIQVWFQNRRSRKSRKKLNQENSGEESEELVSSAQPLYQHLNQPGEINNLAEQAGGLYIAQPMLAPSLPSSSSSIGATSVDFIEPDNAENRGPDVNGHHPTFQIPSIIDQRCEENNLQIPGNLPSLQYNRSCHMQNSHVATYTPRSKHTPQYKWHGP</sequence>
<keyword evidence="4 5" id="KW-0539">Nucleus</keyword>
<dbReference type="InterPro" id="IPR051306">
    <property type="entry name" value="Homeobox_regulator"/>
</dbReference>
<name>A0A7J7IZD2_BUGNE</name>
<dbReference type="GO" id="GO:0005634">
    <property type="term" value="C:nucleus"/>
    <property type="evidence" value="ECO:0007669"/>
    <property type="project" value="UniProtKB-SubCell"/>
</dbReference>
<keyword evidence="2 5" id="KW-0238">DNA-binding</keyword>
<gene>
    <name evidence="10" type="ORF">EB796_022758</name>
</gene>
<feature type="region of interest" description="Disordered" evidence="7">
    <location>
        <begin position="42"/>
        <end position="62"/>
    </location>
</feature>
<dbReference type="InterPro" id="IPR001356">
    <property type="entry name" value="HD"/>
</dbReference>
<dbReference type="SMART" id="SM00389">
    <property type="entry name" value="HOX"/>
    <property type="match status" value="1"/>
</dbReference>
<keyword evidence="3 5" id="KW-0371">Homeobox</keyword>
<accession>A0A7J7IZD2</accession>
<feature type="chain" id="PRO_5029580220" description="Homeobox domain-containing protein" evidence="8">
    <location>
        <begin position="28"/>
        <end position="259"/>
    </location>
</feature>
<dbReference type="CDD" id="cd00086">
    <property type="entry name" value="homeodomain"/>
    <property type="match status" value="1"/>
</dbReference>
<dbReference type="InterPro" id="IPR009057">
    <property type="entry name" value="Homeodomain-like_sf"/>
</dbReference>
<feature type="region of interest" description="Disordered" evidence="7">
    <location>
        <begin position="115"/>
        <end position="135"/>
    </location>
</feature>
<protein>
    <recommendedName>
        <fullName evidence="9">Homeobox domain-containing protein</fullName>
    </recommendedName>
</protein>
<dbReference type="PROSITE" id="PS50071">
    <property type="entry name" value="HOMEOBOX_2"/>
    <property type="match status" value="1"/>
</dbReference>
<dbReference type="SUPFAM" id="SSF46689">
    <property type="entry name" value="Homeodomain-like"/>
    <property type="match status" value="1"/>
</dbReference>
<evidence type="ECO:0000256" key="2">
    <source>
        <dbReference type="ARBA" id="ARBA00023125"/>
    </source>
</evidence>
<dbReference type="Gene3D" id="1.10.10.60">
    <property type="entry name" value="Homeodomain-like"/>
    <property type="match status" value="1"/>
</dbReference>
<keyword evidence="11" id="KW-1185">Reference proteome</keyword>